<dbReference type="GO" id="GO:0005987">
    <property type="term" value="P:sucrose catabolic process"/>
    <property type="evidence" value="ECO:0007669"/>
    <property type="project" value="TreeGrafter"/>
</dbReference>
<dbReference type="EMBL" id="FOYL01000012">
    <property type="protein sequence ID" value="SFR27942.1"/>
    <property type="molecule type" value="Genomic_DNA"/>
</dbReference>
<dbReference type="Pfam" id="PF00251">
    <property type="entry name" value="Glyco_hydro_32N"/>
    <property type="match status" value="1"/>
</dbReference>
<feature type="domain" description="Glycosyl hydrolase family 32 N-terminal" evidence="6">
    <location>
        <begin position="48"/>
        <end position="302"/>
    </location>
</feature>
<dbReference type="SMART" id="SM00640">
    <property type="entry name" value="Glyco_32"/>
    <property type="match status" value="1"/>
</dbReference>
<dbReference type="InterPro" id="IPR013148">
    <property type="entry name" value="Glyco_hydro_32_N"/>
</dbReference>
<dbReference type="InterPro" id="IPR023296">
    <property type="entry name" value="Glyco_hydro_beta-prop_sf"/>
</dbReference>
<keyword evidence="3 4" id="KW-0326">Glycosidase</keyword>
<reference evidence="9" key="1">
    <citation type="submission" date="2016-10" db="EMBL/GenBank/DDBJ databases">
        <authorList>
            <person name="Varghese N."/>
            <person name="Submissions S."/>
        </authorList>
    </citation>
    <scope>NUCLEOTIDE SEQUENCE [LARGE SCALE GENOMIC DNA]</scope>
    <source>
        <strain evidence="9">DSM 44232</strain>
    </source>
</reference>
<evidence type="ECO:0000259" key="6">
    <source>
        <dbReference type="Pfam" id="PF00251"/>
    </source>
</evidence>
<protein>
    <submittedName>
        <fullName evidence="8">Levanase</fullName>
    </submittedName>
</protein>
<dbReference type="OrthoDB" id="9807660at2"/>
<dbReference type="AlphaFoldDB" id="A0A1I6FDI9"/>
<dbReference type="SUPFAM" id="SSF75005">
    <property type="entry name" value="Arabinanase/levansucrase/invertase"/>
    <property type="match status" value="1"/>
</dbReference>
<accession>A0A1I6FDI9</accession>
<evidence type="ECO:0000256" key="4">
    <source>
        <dbReference type="RuleBase" id="RU362110"/>
    </source>
</evidence>
<name>A0A1I6FDI9_9PSEU</name>
<gene>
    <name evidence="8" type="ORF">SAMN04488564_11253</name>
</gene>
<dbReference type="Gene3D" id="2.115.10.20">
    <property type="entry name" value="Glycosyl hydrolase domain, family 43"/>
    <property type="match status" value="1"/>
</dbReference>
<dbReference type="Gene3D" id="2.60.120.560">
    <property type="entry name" value="Exo-inulinase, domain 1"/>
    <property type="match status" value="3"/>
</dbReference>
<sequence length="795" mass="84997">MRALLVVLATAFALLVPAGPASAGTAPDYPEFPYAPTTYSEPFRGQFHFSSQSGWMNDPNGLVFANGLYHFFYQHNPHGLEWDTMHWGHATSPDLVHWTQKPIALEPGVHPGTLFSGGGIVDKTNTSGLKTGALDPIVVFSNTNGVSVFYSNDNGRSFQAYDGGRKQIEIPEESRDPNVVWDADRRQWVMVVWSNRGGNGVDIYTSPNLLQWTFASRYAADWLFECPDLFVLPLDGTPQWVLTSATSEYVVGSFDGRTFRTDRPQPKKMNLGTTYPGGTFYAAESFDNTPDGRVVQMAWQGGNRGGSWTGNATFPVALGLVGSPDGPKITRTPVAELDSLRADTRTWRNTTVNATNNPFAGILADTYEITARFDLRGATAQEFGFALHSRSDGTADRTVAYDRAAGTLYGRPFQPTGDEVSVRLLVDRGQLEVFSGDGLFSVADNVNFDSAAVSQGIRLFANGGQVRVKDAKFTRLSTSWGTAQSTLESNLAGPWHSTAGSWTDVSGGKRAQATGDSFYLSASTAGDATYQGDLRLDTAQAAGLTFRATPEGAGYTANIDAAGVVKLWRPGRDIATYSTPIAPGQTYHLTVTTTGSRIQVWLNHGTSPIIDATDTAYSAGRFGANVYRGAATVQNLNTGPSGFAAFPSGPWAAVGGTWTTTPDSLRANASGDAFYLSDRTAADLVYEGDLSVVNGVAAGLTFRAGADGAGYTANIDASGAVKLWRPGRDIAAYSTPIVQGRAYHLKVQATGSRIQVWFDRGTSPVIDAVDTTYGAGRVGLNVYAGTASVRQLVIS</sequence>
<dbReference type="GO" id="GO:0004575">
    <property type="term" value="F:sucrose alpha-glucosidase activity"/>
    <property type="evidence" value="ECO:0007669"/>
    <property type="project" value="TreeGrafter"/>
</dbReference>
<dbReference type="RefSeq" id="WP_093603524.1">
    <property type="nucleotide sequence ID" value="NZ_FOYL01000012.1"/>
</dbReference>
<dbReference type="Pfam" id="PF08244">
    <property type="entry name" value="Glyco_hydro_32C"/>
    <property type="match status" value="1"/>
</dbReference>
<feature type="domain" description="Glycosyl hydrolase family 32 C-terminal" evidence="7">
    <location>
        <begin position="336"/>
        <end position="473"/>
    </location>
</feature>
<dbReference type="GO" id="GO:0005737">
    <property type="term" value="C:cytoplasm"/>
    <property type="evidence" value="ECO:0007669"/>
    <property type="project" value="TreeGrafter"/>
</dbReference>
<evidence type="ECO:0000313" key="8">
    <source>
        <dbReference type="EMBL" id="SFR27942.1"/>
    </source>
</evidence>
<feature type="chain" id="PRO_5011533334" evidence="5">
    <location>
        <begin position="24"/>
        <end position="795"/>
    </location>
</feature>
<feature type="signal peptide" evidence="5">
    <location>
        <begin position="1"/>
        <end position="23"/>
    </location>
</feature>
<evidence type="ECO:0000256" key="2">
    <source>
        <dbReference type="ARBA" id="ARBA00022801"/>
    </source>
</evidence>
<dbReference type="InterPro" id="IPR013320">
    <property type="entry name" value="ConA-like_dom_sf"/>
</dbReference>
<proteinExistence type="inferred from homology"/>
<dbReference type="PANTHER" id="PTHR42800">
    <property type="entry name" value="EXOINULINASE INUD (AFU_ORTHOLOGUE AFUA_5G00480)"/>
    <property type="match status" value="1"/>
</dbReference>
<organism evidence="8 9">
    <name type="scientific">Lentzea waywayandensis</name>
    <dbReference type="NCBI Taxonomy" id="84724"/>
    <lineage>
        <taxon>Bacteria</taxon>
        <taxon>Bacillati</taxon>
        <taxon>Actinomycetota</taxon>
        <taxon>Actinomycetes</taxon>
        <taxon>Pseudonocardiales</taxon>
        <taxon>Pseudonocardiaceae</taxon>
        <taxon>Lentzea</taxon>
    </lineage>
</organism>
<comment type="similarity">
    <text evidence="1 4">Belongs to the glycosyl hydrolase 32 family.</text>
</comment>
<dbReference type="Proteomes" id="UP000198583">
    <property type="component" value="Unassembled WGS sequence"/>
</dbReference>
<evidence type="ECO:0000256" key="5">
    <source>
        <dbReference type="SAM" id="SignalP"/>
    </source>
</evidence>
<dbReference type="SUPFAM" id="SSF49899">
    <property type="entry name" value="Concanavalin A-like lectins/glucanases"/>
    <property type="match status" value="1"/>
</dbReference>
<dbReference type="InterPro" id="IPR001362">
    <property type="entry name" value="Glyco_hydro_32"/>
</dbReference>
<dbReference type="STRING" id="84724.SAMN04488564_11253"/>
<evidence type="ECO:0000256" key="3">
    <source>
        <dbReference type="ARBA" id="ARBA00023295"/>
    </source>
</evidence>
<keyword evidence="2 4" id="KW-0378">Hydrolase</keyword>
<dbReference type="PANTHER" id="PTHR42800:SF1">
    <property type="entry name" value="EXOINULINASE INUD (AFU_ORTHOLOGUE AFUA_5G00480)"/>
    <property type="match status" value="1"/>
</dbReference>
<dbReference type="InterPro" id="IPR013189">
    <property type="entry name" value="Glyco_hydro_32_C"/>
</dbReference>
<keyword evidence="9" id="KW-1185">Reference proteome</keyword>
<keyword evidence="5" id="KW-0732">Signal</keyword>
<dbReference type="CDD" id="cd18622">
    <property type="entry name" value="GH32_Inu-like"/>
    <property type="match status" value="1"/>
</dbReference>
<evidence type="ECO:0000259" key="7">
    <source>
        <dbReference type="Pfam" id="PF08244"/>
    </source>
</evidence>
<evidence type="ECO:0000313" key="9">
    <source>
        <dbReference type="Proteomes" id="UP000198583"/>
    </source>
</evidence>
<evidence type="ECO:0000256" key="1">
    <source>
        <dbReference type="ARBA" id="ARBA00009902"/>
    </source>
</evidence>